<proteinExistence type="predicted"/>
<keyword evidence="2" id="KW-1185">Reference proteome</keyword>
<name>A0A0J8CIG9_BETVV</name>
<evidence type="ECO:0000313" key="1">
    <source>
        <dbReference type="EMBL" id="KMT11873.1"/>
    </source>
</evidence>
<dbReference type="Gramene" id="KMT11873">
    <property type="protein sequence ID" value="KMT11873"/>
    <property type="gene ID" value="BVRB_5g104460"/>
</dbReference>
<dbReference type="Proteomes" id="UP000035740">
    <property type="component" value="Chromosome 5"/>
</dbReference>
<organism evidence="1 2">
    <name type="scientific">Beta vulgaris subsp. vulgaris</name>
    <name type="common">Beet</name>
    <dbReference type="NCBI Taxonomy" id="3555"/>
    <lineage>
        <taxon>Eukaryota</taxon>
        <taxon>Viridiplantae</taxon>
        <taxon>Streptophyta</taxon>
        <taxon>Embryophyta</taxon>
        <taxon>Tracheophyta</taxon>
        <taxon>Spermatophyta</taxon>
        <taxon>Magnoliopsida</taxon>
        <taxon>eudicotyledons</taxon>
        <taxon>Gunneridae</taxon>
        <taxon>Pentapetalae</taxon>
        <taxon>Caryophyllales</taxon>
        <taxon>Chenopodiaceae</taxon>
        <taxon>Betoideae</taxon>
        <taxon>Beta</taxon>
    </lineage>
</organism>
<evidence type="ECO:0000313" key="2">
    <source>
        <dbReference type="Proteomes" id="UP000035740"/>
    </source>
</evidence>
<dbReference type="AlphaFoldDB" id="A0A0J8CIG9"/>
<dbReference type="EMBL" id="KQ090087">
    <property type="protein sequence ID" value="KMT11873.1"/>
    <property type="molecule type" value="Genomic_DNA"/>
</dbReference>
<dbReference type="ExpressionAtlas" id="A0A0J8CIG9">
    <property type="expression patterns" value="baseline and differential"/>
</dbReference>
<accession>A0A0J8CIG9</accession>
<protein>
    <submittedName>
        <fullName evidence="1">Uncharacterized protein</fullName>
    </submittedName>
</protein>
<gene>
    <name evidence="1" type="ORF">BVRB_5g104460</name>
</gene>
<sequence length="37" mass="4595">MALKQYSCCRPYKNVYPSRAKWKDKMKNRRKHFGVEF</sequence>
<reference evidence="1 2" key="1">
    <citation type="journal article" date="2014" name="Nature">
        <title>The genome of the recently domesticated crop plant sugar beet (Beta vulgaris).</title>
        <authorList>
            <person name="Dohm J.C."/>
            <person name="Minoche A.E."/>
            <person name="Holtgrawe D."/>
            <person name="Capella-Gutierrez S."/>
            <person name="Zakrzewski F."/>
            <person name="Tafer H."/>
            <person name="Rupp O."/>
            <person name="Sorensen T.R."/>
            <person name="Stracke R."/>
            <person name="Reinhardt R."/>
            <person name="Goesmann A."/>
            <person name="Kraft T."/>
            <person name="Schulz B."/>
            <person name="Stadler P.F."/>
            <person name="Schmidt T."/>
            <person name="Gabaldon T."/>
            <person name="Lehrach H."/>
            <person name="Weisshaar B."/>
            <person name="Himmelbauer H."/>
        </authorList>
    </citation>
    <scope>NUCLEOTIDE SEQUENCE [LARGE SCALE GENOMIC DNA]</scope>
    <source>
        <tissue evidence="1">Taproot</tissue>
    </source>
</reference>